<dbReference type="SUPFAM" id="SSF50249">
    <property type="entry name" value="Nucleic acid-binding proteins"/>
    <property type="match status" value="1"/>
</dbReference>
<dbReference type="Proteomes" id="UP000245433">
    <property type="component" value="Unassembled WGS sequence"/>
</dbReference>
<protein>
    <submittedName>
        <fullName evidence="7">23S rRNA (Uracil1939-C5)-methyltransferase</fullName>
    </submittedName>
</protein>
<dbReference type="InterPro" id="IPR002792">
    <property type="entry name" value="TRAM_dom"/>
</dbReference>
<dbReference type="PROSITE" id="PS01231">
    <property type="entry name" value="TRMA_2"/>
    <property type="match status" value="1"/>
</dbReference>
<dbReference type="FunFam" id="2.40.50.1070:FF:000003">
    <property type="entry name" value="23S rRNA (Uracil-5-)-methyltransferase RumA"/>
    <property type="match status" value="1"/>
</dbReference>
<keyword evidence="8" id="KW-1185">Reference proteome</keyword>
<feature type="domain" description="TRAM" evidence="6">
    <location>
        <begin position="13"/>
        <end position="71"/>
    </location>
</feature>
<keyword evidence="1 4" id="KW-0489">Methyltransferase</keyword>
<evidence type="ECO:0000313" key="7">
    <source>
        <dbReference type="EMBL" id="PVY85278.1"/>
    </source>
</evidence>
<reference evidence="7 8" key="1">
    <citation type="submission" date="2018-04" db="EMBL/GenBank/DDBJ databases">
        <title>Genomic Encyclopedia of Type Strains, Phase IV (KMG-IV): sequencing the most valuable type-strain genomes for metagenomic binning, comparative biology and taxonomic classification.</title>
        <authorList>
            <person name="Goeker M."/>
        </authorList>
    </citation>
    <scope>NUCLEOTIDE SEQUENCE [LARGE SCALE GENOMIC DNA]</scope>
    <source>
        <strain evidence="7 8">DSM 28795</strain>
    </source>
</reference>
<dbReference type="InterPro" id="IPR030391">
    <property type="entry name" value="MeTrfase_TrmA_CS"/>
</dbReference>
<dbReference type="PROSITE" id="PS51687">
    <property type="entry name" value="SAM_MT_RNA_M5U"/>
    <property type="match status" value="1"/>
</dbReference>
<feature type="active site" description="Nucleophile" evidence="4">
    <location>
        <position position="418"/>
    </location>
</feature>
<evidence type="ECO:0000313" key="8">
    <source>
        <dbReference type="Proteomes" id="UP000245433"/>
    </source>
</evidence>
<dbReference type="SUPFAM" id="SSF53335">
    <property type="entry name" value="S-adenosyl-L-methionine-dependent methyltransferases"/>
    <property type="match status" value="1"/>
</dbReference>
<dbReference type="RefSeq" id="WP_089938244.1">
    <property type="nucleotide sequence ID" value="NZ_CAKOEX010000002.1"/>
</dbReference>
<dbReference type="InterPro" id="IPR029063">
    <property type="entry name" value="SAM-dependent_MTases_sf"/>
</dbReference>
<dbReference type="EMBL" id="QEKT01000002">
    <property type="protein sequence ID" value="PVY85278.1"/>
    <property type="molecule type" value="Genomic_DNA"/>
</dbReference>
<dbReference type="GO" id="GO:0070475">
    <property type="term" value="P:rRNA base methylation"/>
    <property type="evidence" value="ECO:0007669"/>
    <property type="project" value="TreeGrafter"/>
</dbReference>
<dbReference type="OrthoDB" id="9804590at2"/>
<evidence type="ECO:0000256" key="4">
    <source>
        <dbReference type="PROSITE-ProRule" id="PRU01024"/>
    </source>
</evidence>
<feature type="binding site" evidence="4">
    <location>
        <position position="391"/>
    </location>
    <ligand>
        <name>S-adenosyl-L-methionine</name>
        <dbReference type="ChEBI" id="CHEBI:59789"/>
    </ligand>
</feature>
<dbReference type="PANTHER" id="PTHR11061">
    <property type="entry name" value="RNA M5U METHYLTRANSFERASE"/>
    <property type="match status" value="1"/>
</dbReference>
<feature type="active site" evidence="5">
    <location>
        <position position="418"/>
    </location>
</feature>
<feature type="binding site" evidence="4">
    <location>
        <position position="343"/>
    </location>
    <ligand>
        <name>S-adenosyl-L-methionine</name>
        <dbReference type="ChEBI" id="CHEBI:59789"/>
    </ligand>
</feature>
<dbReference type="FunFam" id="3.40.50.150:FF:000009">
    <property type="entry name" value="23S rRNA (Uracil(1939)-C(5))-methyltransferase RlmD"/>
    <property type="match status" value="1"/>
</dbReference>
<dbReference type="PROSITE" id="PS50926">
    <property type="entry name" value="TRAM"/>
    <property type="match status" value="1"/>
</dbReference>
<dbReference type="NCBIfam" id="TIGR00479">
    <property type="entry name" value="rumA"/>
    <property type="match status" value="1"/>
</dbReference>
<evidence type="ECO:0000256" key="1">
    <source>
        <dbReference type="ARBA" id="ARBA00022603"/>
    </source>
</evidence>
<dbReference type="GO" id="GO:0070041">
    <property type="term" value="F:rRNA (uridine-C5-)-methyltransferase activity"/>
    <property type="evidence" value="ECO:0007669"/>
    <property type="project" value="TreeGrafter"/>
</dbReference>
<name>A0A2U1DC77_9LACO</name>
<organism evidence="7 8">
    <name type="scientific">Convivina intestini</name>
    <dbReference type="NCBI Taxonomy" id="1505726"/>
    <lineage>
        <taxon>Bacteria</taxon>
        <taxon>Bacillati</taxon>
        <taxon>Bacillota</taxon>
        <taxon>Bacilli</taxon>
        <taxon>Lactobacillales</taxon>
        <taxon>Lactobacillaceae</taxon>
        <taxon>Convivina</taxon>
    </lineage>
</organism>
<keyword evidence="2 4" id="KW-0808">Transferase</keyword>
<dbReference type="AlphaFoldDB" id="A0A2U1DC77"/>
<dbReference type="Pfam" id="PF05958">
    <property type="entry name" value="tRNA_U5-meth_tr"/>
    <property type="match status" value="1"/>
</dbReference>
<accession>A0A2U1DC77</accession>
<dbReference type="InterPro" id="IPR010280">
    <property type="entry name" value="U5_MeTrfase_fam"/>
</dbReference>
<dbReference type="Gene3D" id="2.40.50.140">
    <property type="entry name" value="Nucleic acid-binding proteins"/>
    <property type="match status" value="1"/>
</dbReference>
<dbReference type="InterPro" id="IPR012340">
    <property type="entry name" value="NA-bd_OB-fold"/>
</dbReference>
<evidence type="ECO:0000259" key="6">
    <source>
        <dbReference type="PROSITE" id="PS50926"/>
    </source>
</evidence>
<dbReference type="Pfam" id="PF01938">
    <property type="entry name" value="TRAM"/>
    <property type="match status" value="1"/>
</dbReference>
<proteinExistence type="inferred from homology"/>
<evidence type="ECO:0000256" key="2">
    <source>
        <dbReference type="ARBA" id="ARBA00022679"/>
    </source>
</evidence>
<feature type="binding site" evidence="4">
    <location>
        <position position="322"/>
    </location>
    <ligand>
        <name>S-adenosyl-L-methionine</name>
        <dbReference type="ChEBI" id="CHEBI:59789"/>
    </ligand>
</feature>
<comment type="caution">
    <text evidence="7">The sequence shown here is derived from an EMBL/GenBank/DDBJ whole genome shotgun (WGS) entry which is preliminary data.</text>
</comment>
<sequence>MAKKNRLVQLKAPVQKNDEIEAQVVDLSYQGMGVVKVDHFPIFVLDALPDELVKIQITKVLKNYAFGRVLQRLKASAQRVELTDQVALSSGIAPLANLAYPAQLDFKTRQVEEVFKKQHLSVTVAPTIGMEDPTHYRNKAQVPVQMINGQLSTGFYRRGSHRLITTDSFYIQDEHVDQAVRVTRDILRSLGISAYDEDNKKGVVRHIMARWGYHSHQLMVVVVTRSAKLPQADRLVEELQAQLPQLTSVIQNINGAPTNVIMGAKNHVLWGQPAIEDELLGKRYVIGPNSFYQVNPQTTATVYQLAVQAAQLKTSDTVIDAYCGIGTIALTVADQVKQVYGVEVVPEAIKDAQHNAQLNHVQNVDFVTADAPEQMLAWSQAGLQPDVIFVDPPRKGLTPELIDASVSMQPEKIVYVSCNPATLARDAAQLAEQGYQIVNPVQPVDQFPQTLHVECVVTFVKS</sequence>
<gene>
    <name evidence="7" type="ORF">C7384_10298</name>
</gene>
<dbReference type="InterPro" id="IPR030390">
    <property type="entry name" value="MeTrfase_TrmA_AS"/>
</dbReference>
<comment type="similarity">
    <text evidence="4">Belongs to the class I-like SAM-binding methyltransferase superfamily. RNA M5U methyltransferase family.</text>
</comment>
<dbReference type="PROSITE" id="PS01230">
    <property type="entry name" value="TRMA_1"/>
    <property type="match status" value="1"/>
</dbReference>
<keyword evidence="3 4" id="KW-0949">S-adenosyl-L-methionine</keyword>
<evidence type="ECO:0000256" key="5">
    <source>
        <dbReference type="PROSITE-ProRule" id="PRU10015"/>
    </source>
</evidence>
<dbReference type="PANTHER" id="PTHR11061:SF30">
    <property type="entry name" value="TRNA (URACIL(54)-C(5))-METHYLTRANSFERASE"/>
    <property type="match status" value="1"/>
</dbReference>
<dbReference type="Gene3D" id="3.40.50.150">
    <property type="entry name" value="Vaccinia Virus protein VP39"/>
    <property type="match status" value="1"/>
</dbReference>
<dbReference type="CDD" id="cd02440">
    <property type="entry name" value="AdoMet_MTases"/>
    <property type="match status" value="1"/>
</dbReference>
<dbReference type="Gene3D" id="2.40.50.1070">
    <property type="match status" value="1"/>
</dbReference>
<evidence type="ECO:0000256" key="3">
    <source>
        <dbReference type="ARBA" id="ARBA00022691"/>
    </source>
</evidence>
<feature type="binding site" evidence="4">
    <location>
        <position position="293"/>
    </location>
    <ligand>
        <name>S-adenosyl-L-methionine</name>
        <dbReference type="ChEBI" id="CHEBI:59789"/>
    </ligand>
</feature>